<dbReference type="SUPFAM" id="SSF51261">
    <property type="entry name" value="Duplicated hybrid motif"/>
    <property type="match status" value="1"/>
</dbReference>
<keyword evidence="2" id="KW-0812">Transmembrane</keyword>
<evidence type="ECO:0000256" key="2">
    <source>
        <dbReference type="SAM" id="Phobius"/>
    </source>
</evidence>
<keyword evidence="5" id="KW-1185">Reference proteome</keyword>
<dbReference type="AlphaFoldDB" id="A0A078KJ72"/>
<dbReference type="Proteomes" id="UP000032431">
    <property type="component" value="Chromosome I"/>
</dbReference>
<dbReference type="InterPro" id="IPR016047">
    <property type="entry name" value="M23ase_b-sheet_dom"/>
</dbReference>
<dbReference type="EMBL" id="LM995447">
    <property type="protein sequence ID" value="CDZ23671.1"/>
    <property type="molecule type" value="Genomic_DNA"/>
</dbReference>
<dbReference type="PANTHER" id="PTHR21666:SF270">
    <property type="entry name" value="MUREIN HYDROLASE ACTIVATOR ENVC"/>
    <property type="match status" value="1"/>
</dbReference>
<evidence type="ECO:0000313" key="5">
    <source>
        <dbReference type="Proteomes" id="UP000032431"/>
    </source>
</evidence>
<name>A0A078KJ72_9FIRM</name>
<feature type="domain" description="M23ase beta-sheet core" evidence="3">
    <location>
        <begin position="140"/>
        <end position="238"/>
    </location>
</feature>
<organism evidence="4 5">
    <name type="scientific">[Clostridium] cellulosi</name>
    <dbReference type="NCBI Taxonomy" id="29343"/>
    <lineage>
        <taxon>Bacteria</taxon>
        <taxon>Bacillati</taxon>
        <taxon>Bacillota</taxon>
        <taxon>Clostridia</taxon>
        <taxon>Eubacteriales</taxon>
        <taxon>Oscillospiraceae</taxon>
        <taxon>Oscillospiraceae incertae sedis</taxon>
    </lineage>
</organism>
<dbReference type="PATRIC" id="fig|29343.3.peg.558"/>
<dbReference type="KEGG" id="ccel:CCDG5_0540"/>
<proteinExistence type="predicted"/>
<dbReference type="STRING" id="29343.CCDG5_0540"/>
<dbReference type="CDD" id="cd12797">
    <property type="entry name" value="M23_peptidase"/>
    <property type="match status" value="1"/>
</dbReference>
<protein>
    <submittedName>
        <fullName evidence="4">Peptidase M23</fullName>
    </submittedName>
</protein>
<dbReference type="Gene3D" id="2.70.70.10">
    <property type="entry name" value="Glucose Permease (Domain IIA)"/>
    <property type="match status" value="1"/>
</dbReference>
<accession>A0A078KJ72</accession>
<feature type="compositionally biased region" description="Polar residues" evidence="1">
    <location>
        <begin position="57"/>
        <end position="78"/>
    </location>
</feature>
<keyword evidence="2" id="KW-0472">Membrane</keyword>
<dbReference type="InterPro" id="IPR011055">
    <property type="entry name" value="Dup_hybrid_motif"/>
</dbReference>
<dbReference type="GO" id="GO:0004222">
    <property type="term" value="F:metalloendopeptidase activity"/>
    <property type="evidence" value="ECO:0007669"/>
    <property type="project" value="TreeGrafter"/>
</dbReference>
<dbReference type="HOGENOM" id="CLU_029425_11_1_9"/>
<gene>
    <name evidence="4" type="ORF">CCDG5_0540</name>
</gene>
<dbReference type="Pfam" id="PF01551">
    <property type="entry name" value="Peptidase_M23"/>
    <property type="match status" value="1"/>
</dbReference>
<dbReference type="InterPro" id="IPR050570">
    <property type="entry name" value="Cell_wall_metabolism_enzyme"/>
</dbReference>
<feature type="transmembrane region" description="Helical" evidence="2">
    <location>
        <begin position="20"/>
        <end position="39"/>
    </location>
</feature>
<feature type="region of interest" description="Disordered" evidence="1">
    <location>
        <begin position="57"/>
        <end position="104"/>
    </location>
</feature>
<keyword evidence="2" id="KW-1133">Transmembrane helix</keyword>
<reference evidence="5" key="1">
    <citation type="submission" date="2014-07" db="EMBL/GenBank/DDBJ databases">
        <authorList>
            <person name="Wibberg D."/>
        </authorList>
    </citation>
    <scope>NUCLEOTIDE SEQUENCE [LARGE SCALE GENOMIC DNA]</scope>
    <source>
        <strain evidence="5">DG5</strain>
    </source>
</reference>
<evidence type="ECO:0000256" key="1">
    <source>
        <dbReference type="SAM" id="MobiDB-lite"/>
    </source>
</evidence>
<evidence type="ECO:0000313" key="4">
    <source>
        <dbReference type="EMBL" id="CDZ23671.1"/>
    </source>
</evidence>
<sequence length="246" mass="25589">MSNFKVGNSKFTRFVNGKGFYIALAICLVAIGTAAYIAVNNSIGVLDNVKSGNKASSQNITSSIPNWDDNNSAQQTEKTVVGVPASTSSSSSSSSSASSATERSSKTTKLVYTMPVNGSVATPFSGDKLTYDKTMGDWRTHNGVDLAAAEGTPVKACASGKVVEVKTDDLFGQEIVIDHGNGIKSIYANLTSQVNVKKGQAVNVGDVIGAVGETAEAEIAITPHLHFEIQKNGKNVDPLAIISGQA</sequence>
<dbReference type="PANTHER" id="PTHR21666">
    <property type="entry name" value="PEPTIDASE-RELATED"/>
    <property type="match status" value="1"/>
</dbReference>
<evidence type="ECO:0000259" key="3">
    <source>
        <dbReference type="Pfam" id="PF01551"/>
    </source>
</evidence>
<feature type="compositionally biased region" description="Low complexity" evidence="1">
    <location>
        <begin position="85"/>
        <end position="102"/>
    </location>
</feature>